<feature type="transmembrane region" description="Helical" evidence="1">
    <location>
        <begin position="184"/>
        <end position="207"/>
    </location>
</feature>
<dbReference type="Proteomes" id="UP000031186">
    <property type="component" value="Unassembled WGS sequence"/>
</dbReference>
<dbReference type="HOGENOM" id="CLU_447020_0_0_1"/>
<keyword evidence="1" id="KW-0812">Transmembrane</keyword>
<sequence length="574" mass="63974">MPRQSILVIQAVLSPCPLVVLAHPLAQPSAPNPTCPVLTINSTLAANQTAPLSISEKVAETSLAFAGLFIVAMTYIVLTNYAAYLVNTSKLPFVALATNISAILEATWPKSTSRPYKLPCEIKRGHFNAIRLLYLGRMISEPLQHRVAKGMSQCPAKPVEAVPERRCWVTSSSPMMKGVVQVAIWEWVSAWLMELTFFITLIHNGFFSGKEGRDSIPRLAVVVLYFLCFIIHFFYFWSLFLKFLTLVCAGAAWSLLNRALFAVVDRNFLFSHIIDNSEPLDFWEIEKSSSGTSFEARNYDAALSIHLQQPQQIPQSQTQKDNLAAAQKQVGNDQEKLRTDIYSAVDKTLDSVLINIVTMLGICIAQAFSTWTAQPLIDNSSTQIGSLALVASALTGIASMFRSVLHMGTATKAFNQLLSLKEIKINRQTIEYVERRPYRNEIVGFCNGYLQTRRITISDLFRIPSGTAMLLAVLFSPVFSLLPNESENSRRLSSFELCVQAMGQNVVFTTNRTNRHSVDTNTSQNTNSINVYCRFNTTRYNNSFSESIDLGPAANRLSSAWRNTEQASTARVIY</sequence>
<feature type="transmembrane region" description="Helical" evidence="1">
    <location>
        <begin position="219"/>
        <end position="237"/>
    </location>
</feature>
<evidence type="ECO:0008006" key="5">
    <source>
        <dbReference type="Google" id="ProtNLM"/>
    </source>
</evidence>
<dbReference type="AlphaFoldDB" id="A0A0B4G742"/>
<dbReference type="VEuPathDB" id="FungiDB:MAN_06388"/>
<reference evidence="3 4" key="1">
    <citation type="journal article" date="2014" name="Proc. Natl. Acad. Sci. U.S.A.">
        <title>Trajectory and genomic determinants of fungal-pathogen speciation and host adaptation.</title>
        <authorList>
            <person name="Hu X."/>
            <person name="Xiao G."/>
            <person name="Zheng P."/>
            <person name="Shang Y."/>
            <person name="Su Y."/>
            <person name="Zhang X."/>
            <person name="Liu X."/>
            <person name="Zhan S."/>
            <person name="St Leger R.J."/>
            <person name="Wang C."/>
        </authorList>
    </citation>
    <scope>NUCLEOTIDE SEQUENCE [LARGE SCALE GENOMIC DNA]</scope>
    <source>
        <strain evidence="3 4">ARSEF 549</strain>
    </source>
</reference>
<proteinExistence type="predicted"/>
<accession>A0A0B4G742</accession>
<organism evidence="3 4">
    <name type="scientific">Metarhizium anisopliae (strain ARSEF 549)</name>
    <dbReference type="NCBI Taxonomy" id="3151832"/>
    <lineage>
        <taxon>Eukaryota</taxon>
        <taxon>Fungi</taxon>
        <taxon>Dikarya</taxon>
        <taxon>Ascomycota</taxon>
        <taxon>Pezizomycotina</taxon>
        <taxon>Sordariomycetes</taxon>
        <taxon>Hypocreomycetidae</taxon>
        <taxon>Hypocreales</taxon>
        <taxon>Clavicipitaceae</taxon>
        <taxon>Metarhizium</taxon>
    </lineage>
</organism>
<evidence type="ECO:0000256" key="2">
    <source>
        <dbReference type="SAM" id="SignalP"/>
    </source>
</evidence>
<comment type="caution">
    <text evidence="3">The sequence shown here is derived from an EMBL/GenBank/DDBJ whole genome shotgun (WGS) entry which is preliminary data.</text>
</comment>
<keyword evidence="1" id="KW-1133">Transmembrane helix</keyword>
<feature type="transmembrane region" description="Helical" evidence="1">
    <location>
        <begin position="460"/>
        <end position="482"/>
    </location>
</feature>
<feature type="transmembrane region" description="Helical" evidence="1">
    <location>
        <begin position="352"/>
        <end position="372"/>
    </location>
</feature>
<evidence type="ECO:0000313" key="3">
    <source>
        <dbReference type="EMBL" id="KID64214.1"/>
    </source>
</evidence>
<evidence type="ECO:0000256" key="1">
    <source>
        <dbReference type="SAM" id="Phobius"/>
    </source>
</evidence>
<name>A0A0B4G742_METAF</name>
<feature type="chain" id="PRO_5002104534" description="ABC transmembrane type-1 domain-containing protein" evidence="2">
    <location>
        <begin position="23"/>
        <end position="574"/>
    </location>
</feature>
<protein>
    <recommendedName>
        <fullName evidence="5">ABC transmembrane type-1 domain-containing protein</fullName>
    </recommendedName>
</protein>
<feature type="transmembrane region" description="Helical" evidence="1">
    <location>
        <begin position="384"/>
        <end position="405"/>
    </location>
</feature>
<gene>
    <name evidence="3" type="ORF">MAN_06388</name>
</gene>
<feature type="signal peptide" evidence="2">
    <location>
        <begin position="1"/>
        <end position="22"/>
    </location>
</feature>
<dbReference type="EMBL" id="AZNF01000008">
    <property type="protein sequence ID" value="KID64214.1"/>
    <property type="molecule type" value="Genomic_DNA"/>
</dbReference>
<keyword evidence="4" id="KW-1185">Reference proteome</keyword>
<feature type="transmembrane region" description="Helical" evidence="1">
    <location>
        <begin position="63"/>
        <end position="84"/>
    </location>
</feature>
<keyword evidence="2" id="KW-0732">Signal</keyword>
<evidence type="ECO:0000313" key="4">
    <source>
        <dbReference type="Proteomes" id="UP000031186"/>
    </source>
</evidence>
<feature type="non-terminal residue" evidence="3">
    <location>
        <position position="1"/>
    </location>
</feature>
<keyword evidence="1" id="KW-0472">Membrane</keyword>